<evidence type="ECO:0000256" key="2">
    <source>
        <dbReference type="ARBA" id="ARBA00023125"/>
    </source>
</evidence>
<dbReference type="GO" id="GO:0000981">
    <property type="term" value="F:DNA-binding transcription factor activity, RNA polymerase II-specific"/>
    <property type="evidence" value="ECO:0007669"/>
    <property type="project" value="InterPro"/>
</dbReference>
<evidence type="ECO:0000256" key="1">
    <source>
        <dbReference type="ARBA" id="ARBA00004123"/>
    </source>
</evidence>
<evidence type="ECO:0000256" key="6">
    <source>
        <dbReference type="RuleBase" id="RU000682"/>
    </source>
</evidence>
<feature type="region of interest" description="Disordered" evidence="7">
    <location>
        <begin position="1"/>
        <end position="88"/>
    </location>
</feature>
<dbReference type="InterPro" id="IPR009057">
    <property type="entry name" value="Homeodomain-like_sf"/>
</dbReference>
<organism evidence="9 10">
    <name type="scientific">Xenopus laevis</name>
    <name type="common">African clawed frog</name>
    <dbReference type="NCBI Taxonomy" id="8355"/>
    <lineage>
        <taxon>Eukaryota</taxon>
        <taxon>Metazoa</taxon>
        <taxon>Chordata</taxon>
        <taxon>Craniata</taxon>
        <taxon>Vertebrata</taxon>
        <taxon>Euteleostomi</taxon>
        <taxon>Amphibia</taxon>
        <taxon>Batrachia</taxon>
        <taxon>Anura</taxon>
        <taxon>Pipoidea</taxon>
        <taxon>Pipidae</taxon>
        <taxon>Xenopodinae</taxon>
        <taxon>Xenopus</taxon>
        <taxon>Xenopus</taxon>
    </lineage>
</organism>
<dbReference type="InterPro" id="IPR001356">
    <property type="entry name" value="HD"/>
</dbReference>
<dbReference type="PROSITE" id="PS50071">
    <property type="entry name" value="HOMEOBOX_2"/>
    <property type="match status" value="1"/>
</dbReference>
<dbReference type="Gene3D" id="1.10.10.60">
    <property type="entry name" value="Homeodomain-like"/>
    <property type="match status" value="1"/>
</dbReference>
<name>A0A974HTU2_XENLA</name>
<dbReference type="Pfam" id="PF00046">
    <property type="entry name" value="Homeodomain"/>
    <property type="match status" value="1"/>
</dbReference>
<evidence type="ECO:0000256" key="3">
    <source>
        <dbReference type="ARBA" id="ARBA00023155"/>
    </source>
</evidence>
<dbReference type="GO" id="GO:0030154">
    <property type="term" value="P:cell differentiation"/>
    <property type="evidence" value="ECO:0007669"/>
    <property type="project" value="TreeGrafter"/>
</dbReference>
<feature type="domain" description="Homeobox" evidence="8">
    <location>
        <begin position="100"/>
        <end position="160"/>
    </location>
</feature>
<reference evidence="10" key="1">
    <citation type="journal article" date="2016" name="Nature">
        <title>Genome evolution in the allotetraploid frog Xenopus laevis.</title>
        <authorList>
            <person name="Session A.M."/>
            <person name="Uno Y."/>
            <person name="Kwon T."/>
            <person name="Chapman J.A."/>
            <person name="Toyoda A."/>
            <person name="Takahashi S."/>
            <person name="Fukui A."/>
            <person name="Hikosaka A."/>
            <person name="Suzuki A."/>
            <person name="Kondo M."/>
            <person name="van Heeringen S.J."/>
            <person name="Quigley I."/>
            <person name="Heinz S."/>
            <person name="Ogino H."/>
            <person name="Ochi H."/>
            <person name="Hellsten U."/>
            <person name="Lyons J.B."/>
            <person name="Simakov O."/>
            <person name="Putnam N."/>
            <person name="Stites J."/>
            <person name="Kuroki Y."/>
            <person name="Tanaka T."/>
            <person name="Michiue T."/>
            <person name="Watanabe M."/>
            <person name="Bogdanovic O."/>
            <person name="Lister R."/>
            <person name="Georgiou G."/>
            <person name="Paranjpe S.S."/>
            <person name="van Kruijsbergen I."/>
            <person name="Shu S."/>
            <person name="Carlson J."/>
            <person name="Kinoshita T."/>
            <person name="Ohta Y."/>
            <person name="Mawaribuchi S."/>
            <person name="Jenkins J."/>
            <person name="Grimwood J."/>
            <person name="Schmutz J."/>
            <person name="Mitros T."/>
            <person name="Mozaffari S.V."/>
            <person name="Suzuki Y."/>
            <person name="Haramoto Y."/>
            <person name="Yamamoto T.S."/>
            <person name="Takagi C."/>
            <person name="Heald R."/>
            <person name="Miller K."/>
            <person name="Haudenschild C."/>
            <person name="Kitzman J."/>
            <person name="Nakayama T."/>
            <person name="Izutsu Y."/>
            <person name="Robert J."/>
            <person name="Fortriede J."/>
            <person name="Burns K."/>
            <person name="Lotay V."/>
            <person name="Karimi K."/>
            <person name="Yasuoka Y."/>
            <person name="Dichmann D.S."/>
            <person name="Flajnik M.F."/>
            <person name="Houston D.W."/>
            <person name="Shendure J."/>
            <person name="DuPasquier L."/>
            <person name="Vize P.D."/>
            <person name="Zorn A.M."/>
            <person name="Ito M."/>
            <person name="Marcotte E.M."/>
            <person name="Wallingford J.B."/>
            <person name="Ito Y."/>
            <person name="Asashima M."/>
            <person name="Ueno N."/>
            <person name="Matsuda Y."/>
            <person name="Veenstra G.J."/>
            <person name="Fujiyama A."/>
            <person name="Harland R.M."/>
            <person name="Taira M."/>
            <person name="Rokhsar D.S."/>
        </authorList>
    </citation>
    <scope>NUCLEOTIDE SEQUENCE [LARGE SCALE GENOMIC DNA]</scope>
    <source>
        <strain evidence="10">J</strain>
    </source>
</reference>
<dbReference type="EMBL" id="CM004470">
    <property type="protein sequence ID" value="OCT90050.1"/>
    <property type="molecule type" value="Genomic_DNA"/>
</dbReference>
<keyword evidence="4 5" id="KW-0539">Nucleus</keyword>
<dbReference type="Proteomes" id="UP000694892">
    <property type="component" value="Chromosome 3L"/>
</dbReference>
<dbReference type="InterPro" id="IPR020479">
    <property type="entry name" value="HD_metazoa"/>
</dbReference>
<gene>
    <name evidence="9" type="ORF">XELAEV_18018665mg</name>
</gene>
<evidence type="ECO:0000259" key="8">
    <source>
        <dbReference type="PROSITE" id="PS50071"/>
    </source>
</evidence>
<feature type="compositionally biased region" description="Basic and acidic residues" evidence="7">
    <location>
        <begin position="51"/>
        <end position="60"/>
    </location>
</feature>
<dbReference type="InterPro" id="IPR050394">
    <property type="entry name" value="Homeobox_NK-like"/>
</dbReference>
<dbReference type="InterPro" id="IPR017970">
    <property type="entry name" value="Homeobox_CS"/>
</dbReference>
<dbReference type="OMA" id="NYHCYPY"/>
<evidence type="ECO:0000256" key="5">
    <source>
        <dbReference type="PROSITE-ProRule" id="PRU00108"/>
    </source>
</evidence>
<evidence type="ECO:0000313" key="9">
    <source>
        <dbReference type="EMBL" id="OCT90050.1"/>
    </source>
</evidence>
<dbReference type="PRINTS" id="PR00024">
    <property type="entry name" value="HOMEOBOX"/>
</dbReference>
<feature type="compositionally biased region" description="Basic and acidic residues" evidence="7">
    <location>
        <begin position="1"/>
        <end position="12"/>
    </location>
</feature>
<accession>A0A974HTU2</accession>
<dbReference type="CDD" id="cd00086">
    <property type="entry name" value="homeodomain"/>
    <property type="match status" value="1"/>
</dbReference>
<feature type="DNA-binding region" description="Homeobox" evidence="5">
    <location>
        <begin position="102"/>
        <end position="161"/>
    </location>
</feature>
<evidence type="ECO:0000313" key="10">
    <source>
        <dbReference type="Proteomes" id="UP000694892"/>
    </source>
</evidence>
<dbReference type="AlphaFoldDB" id="A0A974HTU2"/>
<dbReference type="PANTHER" id="PTHR24340:SF38">
    <property type="entry name" value="HOMEOBOX PROTEIN NKX-3.1"/>
    <property type="match status" value="1"/>
</dbReference>
<dbReference type="SUPFAM" id="SSF46689">
    <property type="entry name" value="Homeodomain-like"/>
    <property type="match status" value="1"/>
</dbReference>
<proteinExistence type="predicted"/>
<dbReference type="FunFam" id="1.10.10.60:FF:000338">
    <property type="entry name" value="Homeobox protein Nkx-3.1"/>
    <property type="match status" value="1"/>
</dbReference>
<dbReference type="PROSITE" id="PS00027">
    <property type="entry name" value="HOMEOBOX_1"/>
    <property type="match status" value="1"/>
</dbReference>
<evidence type="ECO:0000256" key="7">
    <source>
        <dbReference type="SAM" id="MobiDB-lite"/>
    </source>
</evidence>
<evidence type="ECO:0000256" key="4">
    <source>
        <dbReference type="ARBA" id="ARBA00023242"/>
    </source>
</evidence>
<dbReference type="GO" id="GO:0000978">
    <property type="term" value="F:RNA polymerase II cis-regulatory region sequence-specific DNA binding"/>
    <property type="evidence" value="ECO:0007669"/>
    <property type="project" value="TreeGrafter"/>
</dbReference>
<feature type="compositionally biased region" description="Basic and acidic residues" evidence="7">
    <location>
        <begin position="70"/>
        <end position="79"/>
    </location>
</feature>
<protein>
    <recommendedName>
        <fullName evidence="8">Homeobox domain-containing protein</fullName>
    </recommendedName>
</protein>
<sequence>MSQRRTEEDMSHPAKPLKSFLIQDILSHVGPGSKEKRPASQKTDQDLNPALRDREEKCAPEKLQSSSKPAEIHHSHMEDENLEEDPAQPISDVEHKLTKQQQKRSRAAFSHSQVIELERKFSSQKYLSAPERAQLAKSLKLTETQVKIWFQNRRYKTKRKQLATDMEDVEKSSAHPVRCRDTDISRTSLLSFYQNYHCYPYMYYLAGWPAPLW</sequence>
<comment type="subcellular location">
    <subcellularLocation>
        <location evidence="1 5 6">Nucleus</location>
    </subcellularLocation>
</comment>
<keyword evidence="3 5" id="KW-0371">Homeobox</keyword>
<dbReference type="PANTHER" id="PTHR24340">
    <property type="entry name" value="HOMEOBOX PROTEIN NKX"/>
    <property type="match status" value="1"/>
</dbReference>
<keyword evidence="2 5" id="KW-0238">DNA-binding</keyword>
<dbReference type="GO" id="GO:0005634">
    <property type="term" value="C:nucleus"/>
    <property type="evidence" value="ECO:0007669"/>
    <property type="project" value="UniProtKB-SubCell"/>
</dbReference>
<dbReference type="SMART" id="SM00389">
    <property type="entry name" value="HOX"/>
    <property type="match status" value="1"/>
</dbReference>